<comment type="caution">
    <text evidence="1">The sequence shown here is derived from an EMBL/GenBank/DDBJ whole genome shotgun (WGS) entry which is preliminary data.</text>
</comment>
<evidence type="ECO:0000313" key="2">
    <source>
        <dbReference type="Proteomes" id="UP000229128"/>
    </source>
</evidence>
<dbReference type="EMBL" id="PFBQ01000067">
    <property type="protein sequence ID" value="PIR80453.1"/>
    <property type="molecule type" value="Genomic_DNA"/>
</dbReference>
<protein>
    <submittedName>
        <fullName evidence="1">Uncharacterized protein</fullName>
    </submittedName>
</protein>
<sequence length="72" mass="7489">SQPVIIGLLGQVPAKASIENGVIRPGDSLTSAIRPGYLMRADSGDSTVGVALEGLETEEGVIKVLISRRNKS</sequence>
<gene>
    <name evidence="1" type="ORF">COU24_03890</name>
</gene>
<feature type="non-terminal residue" evidence="1">
    <location>
        <position position="72"/>
    </location>
</feature>
<evidence type="ECO:0000313" key="1">
    <source>
        <dbReference type="EMBL" id="PIR80453.1"/>
    </source>
</evidence>
<feature type="non-terminal residue" evidence="1">
    <location>
        <position position="1"/>
    </location>
</feature>
<reference evidence="2" key="1">
    <citation type="submission" date="2017-09" db="EMBL/GenBank/DDBJ databases">
        <title>Depth-based differentiation of microbial function through sediment-hosted aquifers and enrichment of novel symbionts in the deep terrestrial subsurface.</title>
        <authorList>
            <person name="Probst A.J."/>
            <person name="Ladd B."/>
            <person name="Jarett J.K."/>
            <person name="Geller-Mcgrath D.E."/>
            <person name="Sieber C.M.K."/>
            <person name="Emerson J.B."/>
            <person name="Anantharaman K."/>
            <person name="Thomas B.C."/>
            <person name="Malmstrom R."/>
            <person name="Stieglmeier M."/>
            <person name="Klingl A."/>
            <person name="Woyke T."/>
            <person name="Ryan C.M."/>
            <person name="Banfield J.F."/>
        </authorList>
    </citation>
    <scope>NUCLEOTIDE SEQUENCE [LARGE SCALE GENOMIC DNA]</scope>
</reference>
<organism evidence="1 2">
    <name type="scientific">Candidatus Kuenenbacteria bacterium CG10_big_fil_rev_8_21_14_0_10_39_14</name>
    <dbReference type="NCBI Taxonomy" id="1974619"/>
    <lineage>
        <taxon>Bacteria</taxon>
        <taxon>Candidatus Kueneniibacteriota</taxon>
    </lineage>
</organism>
<accession>A0A2H0U6X4</accession>
<name>A0A2H0U6X4_9BACT</name>
<dbReference type="Proteomes" id="UP000229128">
    <property type="component" value="Unassembled WGS sequence"/>
</dbReference>
<dbReference type="AlphaFoldDB" id="A0A2H0U6X4"/>
<proteinExistence type="predicted"/>